<dbReference type="GO" id="GO:0007623">
    <property type="term" value="P:circadian rhythm"/>
    <property type="evidence" value="ECO:0007669"/>
    <property type="project" value="InterPro"/>
</dbReference>
<dbReference type="EMBL" id="JAXIOK010000012">
    <property type="protein sequence ID" value="KAK4757953.1"/>
    <property type="molecule type" value="Genomic_DNA"/>
</dbReference>
<evidence type="ECO:0000313" key="1">
    <source>
        <dbReference type="EMBL" id="KAK4757953.1"/>
    </source>
</evidence>
<comment type="caution">
    <text evidence="1">The sequence shown here is derived from an EMBL/GenBank/DDBJ whole genome shotgun (WGS) entry which is preliminary data.</text>
</comment>
<proteinExistence type="predicted"/>
<name>A0AAN7Q274_9MYRT</name>
<dbReference type="PANTHER" id="PTHR33334:SF10">
    <property type="entry name" value="PROTEIN LNK4"/>
    <property type="match status" value="1"/>
</dbReference>
<dbReference type="InterPro" id="IPR039928">
    <property type="entry name" value="LNK"/>
</dbReference>
<keyword evidence="2" id="KW-1185">Reference proteome</keyword>
<dbReference type="GO" id="GO:0006355">
    <property type="term" value="P:regulation of DNA-templated transcription"/>
    <property type="evidence" value="ECO:0007669"/>
    <property type="project" value="InterPro"/>
</dbReference>
<gene>
    <name evidence="1" type="ORF">SAY87_019254</name>
</gene>
<accession>A0AAN7Q274</accession>
<sequence>MEGHPESTYHAIQEKAIPFHTFDAPKNAESSDWLMPSNTWPQWGSGGDCETLWVPEKDYVMGLNTPSDGYFQGIADCPGSMMLPSSYLKKNIWQNAPLDISDFDLYDLRGAAEEDNLFLNSSQDLSGKEELHGPFCSCPDCPYELNLAENSWLDSAVSQSFISKNNCMDGSNFCESDRFTASMEWDKVTTAPQSVSCNNTQEMISASMVSPLHIQFPSQQTEMSPEESTLQELSTVMGKFTKKTRICLRDSLYRLAESAKQQQFDHNRTLRSEGGKVETETNIIDRTVANIMYNRKDCSVGTLDLPHGHQVPTFSSQ</sequence>
<dbReference type="Proteomes" id="UP001345219">
    <property type="component" value="Chromosome 15"/>
</dbReference>
<protein>
    <recommendedName>
        <fullName evidence="3">Protein LNK3</fullName>
    </recommendedName>
</protein>
<evidence type="ECO:0000313" key="2">
    <source>
        <dbReference type="Proteomes" id="UP001345219"/>
    </source>
</evidence>
<reference evidence="1 2" key="1">
    <citation type="journal article" date="2023" name="Hortic Res">
        <title>Pangenome of water caltrop reveals structural variations and asymmetric subgenome divergence after allopolyploidization.</title>
        <authorList>
            <person name="Zhang X."/>
            <person name="Chen Y."/>
            <person name="Wang L."/>
            <person name="Yuan Y."/>
            <person name="Fang M."/>
            <person name="Shi L."/>
            <person name="Lu R."/>
            <person name="Comes H.P."/>
            <person name="Ma Y."/>
            <person name="Chen Y."/>
            <person name="Huang G."/>
            <person name="Zhou Y."/>
            <person name="Zheng Z."/>
            <person name="Qiu Y."/>
        </authorList>
    </citation>
    <scope>NUCLEOTIDE SEQUENCE [LARGE SCALE GENOMIC DNA]</scope>
    <source>
        <tissue evidence="1">Roots</tissue>
    </source>
</reference>
<organism evidence="1 2">
    <name type="scientific">Trapa incisa</name>
    <dbReference type="NCBI Taxonomy" id="236973"/>
    <lineage>
        <taxon>Eukaryota</taxon>
        <taxon>Viridiplantae</taxon>
        <taxon>Streptophyta</taxon>
        <taxon>Embryophyta</taxon>
        <taxon>Tracheophyta</taxon>
        <taxon>Spermatophyta</taxon>
        <taxon>Magnoliopsida</taxon>
        <taxon>eudicotyledons</taxon>
        <taxon>Gunneridae</taxon>
        <taxon>Pentapetalae</taxon>
        <taxon>rosids</taxon>
        <taxon>malvids</taxon>
        <taxon>Myrtales</taxon>
        <taxon>Lythraceae</taxon>
        <taxon>Trapa</taxon>
    </lineage>
</organism>
<dbReference type="AlphaFoldDB" id="A0AAN7Q274"/>
<dbReference type="PANTHER" id="PTHR33334">
    <property type="entry name" value="PROTEIN LNK1"/>
    <property type="match status" value="1"/>
</dbReference>
<evidence type="ECO:0008006" key="3">
    <source>
        <dbReference type="Google" id="ProtNLM"/>
    </source>
</evidence>